<dbReference type="EC" id="2.1.1.72" evidence="1"/>
<feature type="domain" description="MmeI-like target recognition" evidence="7">
    <location>
        <begin position="672"/>
        <end position="827"/>
    </location>
</feature>
<feature type="domain" description="MmeI-like DNA-methyltransferase" evidence="8">
    <location>
        <begin position="348"/>
        <end position="584"/>
    </location>
</feature>
<evidence type="ECO:0000259" key="7">
    <source>
        <dbReference type="Pfam" id="PF20466"/>
    </source>
</evidence>
<dbReference type="InterPro" id="IPR046817">
    <property type="entry name" value="MmeI_N"/>
</dbReference>
<evidence type="ECO:0000259" key="5">
    <source>
        <dbReference type="Pfam" id="PF20464"/>
    </source>
</evidence>
<keyword evidence="3" id="KW-0808">Transferase</keyword>
<accession>A0A0R0BCE3</accession>
<dbReference type="Pfam" id="PF20473">
    <property type="entry name" value="MmeI_Mtase"/>
    <property type="match status" value="1"/>
</dbReference>
<evidence type="ECO:0000313" key="10">
    <source>
        <dbReference type="Proteomes" id="UP000051254"/>
    </source>
</evidence>
<sequence length="953" mass="105989">MTPQEFIAKWRNGGDERRDFQSFFDDLCRLMNHPTPREADPEHKWFTYEYGASKTSGGEGWADAWKRGFFGFEAKGTGKDLAKAYAQLKMYADALENPPLLIVCDLQRFEIHTNFTNAVKQVHRFTVEDLANHETRRLLAAAFNDPQQLRPGTTRADITKEAAAKFATLADALRKRGHEPHAVAHFLNRLLFCMFAEDIGLLPDHIFSKLVRSVQDKPDQFEARAAALFAAMKDGGDFALTEIEHFNGGLFEDASTLRLEAAELATLDQAARLDWAEIDPSIFGTLFEQGLDPNTRSQLGAQYTDPDTITKIIDPVVVDPLLAEWEAEKAAIAATLDKAKTKGVPKAAQQRFNAFLERLRAFRVLDPACGSGNFLFLALRALKGLESRVLWEGEALGLGRQVPSVGPANVLGIELNEYAADLARLTVWIGEIQWMIQNGFGVRRNPILQALGGIENRDALLNADGTEATWPAADVIVGNPPFVGNRKMVGELGRTYADAVRDTYEGRVSRSADFVCFWFAKADDAIRSGATQRVGLVATNSIRGGANREVLDRVLERSRIFEAWSDEPWVNEGAAVRVSLVCFGDSAQGAELDGAAVGTITSSLVELVHHDIAKAVTLVENAGRGFQGITPRAEIQKKRRIELGLPEASFNLAGNQARDMLRLPANVRGERMAEVVRPYWIADDITTRPLDRFIVFLGERDELNAAMFEAPFNAIANVRLHREQMEDAKDYPWWRLWRPRSAMFAALAGLPRFISIPRVSKHHICLWTPAGVVPGDAIVVVAREDDTTLGVLQSRIHEVWALRQGSALEDRPRYTHTTSFETFPFPEGLTPNIAAQDYADNPHAQAIAAAARALVEARDRWLNPPEWVDWECTPEEESAGFPARPVAKPGHETALKKRTLTNLYNERSAWLAMLHRNLDAAVATAYGWEWPLTDDEILRRLFELNQARGGAGS</sequence>
<dbReference type="EMBL" id="LDJH01000028">
    <property type="protein sequence ID" value="KRG54992.1"/>
    <property type="molecule type" value="Genomic_DNA"/>
</dbReference>
<dbReference type="PATRIC" id="fig|266128.3.peg.1656"/>
<protein>
    <recommendedName>
        <fullName evidence="1">site-specific DNA-methyltransferase (adenine-specific)</fullName>
        <ecNumber evidence="1">2.1.1.72</ecNumber>
    </recommendedName>
</protein>
<evidence type="ECO:0000256" key="2">
    <source>
        <dbReference type="ARBA" id="ARBA00022603"/>
    </source>
</evidence>
<evidence type="ECO:0000313" key="9">
    <source>
        <dbReference type="EMBL" id="KRG54992.1"/>
    </source>
</evidence>
<dbReference type="STRING" id="266128.ABB25_13005"/>
<dbReference type="InterPro" id="IPR050953">
    <property type="entry name" value="N4_N6_ade-DNA_methylase"/>
</dbReference>
<comment type="caution">
    <text evidence="9">The sequence shown here is derived from an EMBL/GenBank/DDBJ whole genome shotgun (WGS) entry which is preliminary data.</text>
</comment>
<dbReference type="AlphaFoldDB" id="A0A0R0BCE3"/>
<evidence type="ECO:0000256" key="3">
    <source>
        <dbReference type="ARBA" id="ARBA00022679"/>
    </source>
</evidence>
<keyword evidence="2" id="KW-0489">Methyltransferase</keyword>
<dbReference type="GO" id="GO:0009007">
    <property type="term" value="F:site-specific DNA-methyltransferase (adenine-specific) activity"/>
    <property type="evidence" value="ECO:0007669"/>
    <property type="project" value="UniProtKB-EC"/>
</dbReference>
<dbReference type="RefSeq" id="WP_057667467.1">
    <property type="nucleotide sequence ID" value="NZ_LDJH01000028.1"/>
</dbReference>
<dbReference type="GO" id="GO:0003676">
    <property type="term" value="F:nucleic acid binding"/>
    <property type="evidence" value="ECO:0007669"/>
    <property type="project" value="InterPro"/>
</dbReference>
<proteinExistence type="predicted"/>
<dbReference type="PROSITE" id="PS00092">
    <property type="entry name" value="N6_MTASE"/>
    <property type="match status" value="1"/>
</dbReference>
<evidence type="ECO:0000259" key="6">
    <source>
        <dbReference type="Pfam" id="PF20465"/>
    </source>
</evidence>
<dbReference type="Pfam" id="PF20465">
    <property type="entry name" value="MmeI_hel"/>
    <property type="match status" value="1"/>
</dbReference>
<dbReference type="InterPro" id="IPR029063">
    <property type="entry name" value="SAM-dependent_MTases_sf"/>
</dbReference>
<keyword evidence="10" id="KW-1185">Reference proteome</keyword>
<comment type="catalytic activity">
    <reaction evidence="4">
        <text>a 2'-deoxyadenosine in DNA + S-adenosyl-L-methionine = an N(6)-methyl-2'-deoxyadenosine in DNA + S-adenosyl-L-homocysteine + H(+)</text>
        <dbReference type="Rhea" id="RHEA:15197"/>
        <dbReference type="Rhea" id="RHEA-COMP:12418"/>
        <dbReference type="Rhea" id="RHEA-COMP:12419"/>
        <dbReference type="ChEBI" id="CHEBI:15378"/>
        <dbReference type="ChEBI" id="CHEBI:57856"/>
        <dbReference type="ChEBI" id="CHEBI:59789"/>
        <dbReference type="ChEBI" id="CHEBI:90615"/>
        <dbReference type="ChEBI" id="CHEBI:90616"/>
        <dbReference type="EC" id="2.1.1.72"/>
    </reaction>
</comment>
<dbReference type="Pfam" id="PF20466">
    <property type="entry name" value="MmeI_TRD"/>
    <property type="match status" value="1"/>
</dbReference>
<evidence type="ECO:0000259" key="8">
    <source>
        <dbReference type="Pfam" id="PF20473"/>
    </source>
</evidence>
<dbReference type="Gene3D" id="3.40.50.150">
    <property type="entry name" value="Vaccinia Virus protein VP39"/>
    <property type="match status" value="1"/>
</dbReference>
<dbReference type="InterPro" id="IPR046819">
    <property type="entry name" value="MmeI_hel"/>
</dbReference>
<organism evidence="9 10">
    <name type="scientific">Stenotrophomonas koreensis</name>
    <dbReference type="NCBI Taxonomy" id="266128"/>
    <lineage>
        <taxon>Bacteria</taxon>
        <taxon>Pseudomonadati</taxon>
        <taxon>Pseudomonadota</taxon>
        <taxon>Gammaproteobacteria</taxon>
        <taxon>Lysobacterales</taxon>
        <taxon>Lysobacteraceae</taxon>
        <taxon>Stenotrophomonas</taxon>
    </lineage>
</organism>
<reference evidence="9 10" key="1">
    <citation type="submission" date="2015-05" db="EMBL/GenBank/DDBJ databases">
        <title>Genome sequencing and analysis of members of genus Stenotrophomonas.</title>
        <authorList>
            <person name="Patil P.P."/>
            <person name="Midha S."/>
            <person name="Patil P.B."/>
        </authorList>
    </citation>
    <scope>NUCLEOTIDE SEQUENCE [LARGE SCALE GENOMIC DNA]</scope>
    <source>
        <strain evidence="9 10">DSM 17805</strain>
    </source>
</reference>
<dbReference type="SUPFAM" id="SSF53335">
    <property type="entry name" value="S-adenosyl-L-methionine-dependent methyltransferases"/>
    <property type="match status" value="1"/>
</dbReference>
<gene>
    <name evidence="9" type="ORF">ABB25_13005</name>
</gene>
<dbReference type="InterPro" id="IPR002052">
    <property type="entry name" value="DNA_methylase_N6_adenine_CS"/>
</dbReference>
<feature type="domain" description="MmeI-like N-terminal" evidence="5">
    <location>
        <begin position="1"/>
        <end position="176"/>
    </location>
</feature>
<feature type="domain" description="MmeI-like helicase spacer" evidence="6">
    <location>
        <begin position="181"/>
        <end position="251"/>
    </location>
</feature>
<dbReference type="PANTHER" id="PTHR33841:SF1">
    <property type="entry name" value="DNA METHYLTRANSFERASE A"/>
    <property type="match status" value="1"/>
</dbReference>
<dbReference type="PRINTS" id="PR00507">
    <property type="entry name" value="N12N6MTFRASE"/>
</dbReference>
<dbReference type="Proteomes" id="UP000051254">
    <property type="component" value="Unassembled WGS sequence"/>
</dbReference>
<evidence type="ECO:0000256" key="1">
    <source>
        <dbReference type="ARBA" id="ARBA00011900"/>
    </source>
</evidence>
<name>A0A0R0BCE3_9GAMM</name>
<evidence type="ECO:0000256" key="4">
    <source>
        <dbReference type="ARBA" id="ARBA00047942"/>
    </source>
</evidence>
<dbReference type="InterPro" id="IPR046820">
    <property type="entry name" value="MmeI_TRD"/>
</dbReference>
<dbReference type="GO" id="GO:0032259">
    <property type="term" value="P:methylation"/>
    <property type="evidence" value="ECO:0007669"/>
    <property type="project" value="UniProtKB-KW"/>
</dbReference>
<dbReference type="Pfam" id="PF20464">
    <property type="entry name" value="MmeI_N"/>
    <property type="match status" value="1"/>
</dbReference>
<dbReference type="PANTHER" id="PTHR33841">
    <property type="entry name" value="DNA METHYLTRANSFERASE YEEA-RELATED"/>
    <property type="match status" value="1"/>
</dbReference>
<dbReference type="OrthoDB" id="9782445at2"/>
<dbReference type="InterPro" id="IPR046816">
    <property type="entry name" value="MmeI_Mtase"/>
</dbReference>